<organism evidence="1 2">
    <name type="scientific">Portunus trituberculatus</name>
    <name type="common">Swimming crab</name>
    <name type="synonym">Neptunus trituberculatus</name>
    <dbReference type="NCBI Taxonomy" id="210409"/>
    <lineage>
        <taxon>Eukaryota</taxon>
        <taxon>Metazoa</taxon>
        <taxon>Ecdysozoa</taxon>
        <taxon>Arthropoda</taxon>
        <taxon>Crustacea</taxon>
        <taxon>Multicrustacea</taxon>
        <taxon>Malacostraca</taxon>
        <taxon>Eumalacostraca</taxon>
        <taxon>Eucarida</taxon>
        <taxon>Decapoda</taxon>
        <taxon>Pleocyemata</taxon>
        <taxon>Brachyura</taxon>
        <taxon>Eubrachyura</taxon>
        <taxon>Portunoidea</taxon>
        <taxon>Portunidae</taxon>
        <taxon>Portuninae</taxon>
        <taxon>Portunus</taxon>
    </lineage>
</organism>
<evidence type="ECO:0000313" key="1">
    <source>
        <dbReference type="EMBL" id="MPC81535.1"/>
    </source>
</evidence>
<dbReference type="EMBL" id="VSRR010057264">
    <property type="protein sequence ID" value="MPC81535.1"/>
    <property type="molecule type" value="Genomic_DNA"/>
</dbReference>
<keyword evidence="2" id="KW-1185">Reference proteome</keyword>
<gene>
    <name evidence="1" type="ORF">E2C01_076157</name>
</gene>
<name>A0A5B7IH36_PORTR</name>
<protein>
    <submittedName>
        <fullName evidence="1">Uncharacterized protein</fullName>
    </submittedName>
</protein>
<proteinExistence type="predicted"/>
<reference evidence="1 2" key="1">
    <citation type="submission" date="2019-05" db="EMBL/GenBank/DDBJ databases">
        <title>Another draft genome of Portunus trituberculatus and its Hox gene families provides insights of decapod evolution.</title>
        <authorList>
            <person name="Jeong J.-H."/>
            <person name="Song I."/>
            <person name="Kim S."/>
            <person name="Choi T."/>
            <person name="Kim D."/>
            <person name="Ryu S."/>
            <person name="Kim W."/>
        </authorList>
    </citation>
    <scope>NUCLEOTIDE SEQUENCE [LARGE SCALE GENOMIC DNA]</scope>
    <source>
        <tissue evidence="1">Muscle</tissue>
    </source>
</reference>
<evidence type="ECO:0000313" key="2">
    <source>
        <dbReference type="Proteomes" id="UP000324222"/>
    </source>
</evidence>
<accession>A0A5B7IH36</accession>
<sequence>MSLCHMRPRFSIEIVVGGSNIKFQTSSHM</sequence>
<dbReference type="AlphaFoldDB" id="A0A5B7IH36"/>
<dbReference type="Proteomes" id="UP000324222">
    <property type="component" value="Unassembled WGS sequence"/>
</dbReference>
<comment type="caution">
    <text evidence="1">The sequence shown here is derived from an EMBL/GenBank/DDBJ whole genome shotgun (WGS) entry which is preliminary data.</text>
</comment>